<organism evidence="1">
    <name type="scientific">human gut metagenome</name>
    <dbReference type="NCBI Taxonomy" id="408170"/>
    <lineage>
        <taxon>unclassified sequences</taxon>
        <taxon>metagenomes</taxon>
        <taxon>organismal metagenomes</taxon>
    </lineage>
</organism>
<comment type="caution">
    <text evidence="1">The sequence shown here is derived from an EMBL/GenBank/DDBJ whole genome shotgun (WGS) entry which is preliminary data.</text>
</comment>
<protein>
    <submittedName>
        <fullName evidence="1">Uncharacterized protein</fullName>
    </submittedName>
</protein>
<reference evidence="1" key="1">
    <citation type="submission" date="2013-12" db="EMBL/GenBank/DDBJ databases">
        <title>A Varibaculum cambriense genome reconstructed from a premature infant gut community with otherwise low bacterial novelty that shifts toward anaerobic metabolism during the third week of life.</title>
        <authorList>
            <person name="Brown C.T."/>
            <person name="Sharon I."/>
            <person name="Thomas B.C."/>
            <person name="Castelle C.J."/>
            <person name="Morowitz M.J."/>
            <person name="Banfield J.F."/>
        </authorList>
    </citation>
    <scope>NUCLEOTIDE SEQUENCE</scope>
</reference>
<feature type="non-terminal residue" evidence="1">
    <location>
        <position position="1"/>
    </location>
</feature>
<evidence type="ECO:0000313" key="1">
    <source>
        <dbReference type="EMBL" id="ETJ30852.1"/>
    </source>
</evidence>
<proteinExistence type="predicted"/>
<dbReference type="AlphaFoldDB" id="W1XKT3"/>
<gene>
    <name evidence="1" type="ORF">Q604_UNBC14642G0001</name>
</gene>
<dbReference type="EMBL" id="AZMM01014642">
    <property type="protein sequence ID" value="ETJ30852.1"/>
    <property type="molecule type" value="Genomic_DNA"/>
</dbReference>
<accession>W1XKT3</accession>
<name>W1XKT3_9ZZZZ</name>
<sequence>TQQIPDKEMRNKILSVSAESLID</sequence>